<reference evidence="1 2" key="1">
    <citation type="submission" date="2016-10" db="EMBL/GenBank/DDBJ databases">
        <authorList>
            <person name="de Groot N.N."/>
        </authorList>
    </citation>
    <scope>NUCLEOTIDE SEQUENCE [LARGE SCALE GENOMIC DNA]</scope>
    <source>
        <strain evidence="1 2">47C3B</strain>
    </source>
</reference>
<evidence type="ECO:0000313" key="2">
    <source>
        <dbReference type="Proteomes" id="UP000199072"/>
    </source>
</evidence>
<dbReference type="EMBL" id="FNAI01000010">
    <property type="protein sequence ID" value="SDE87221.1"/>
    <property type="molecule type" value="Genomic_DNA"/>
</dbReference>
<accession>A0A1G7GGJ6</accession>
<evidence type="ECO:0000313" key="1">
    <source>
        <dbReference type="EMBL" id="SDE87221.1"/>
    </source>
</evidence>
<name>A0A1G7GGJ6_9SPHI</name>
<organism evidence="1 2">
    <name type="scientific">Mucilaginibacter pineti</name>
    <dbReference type="NCBI Taxonomy" id="1391627"/>
    <lineage>
        <taxon>Bacteria</taxon>
        <taxon>Pseudomonadati</taxon>
        <taxon>Bacteroidota</taxon>
        <taxon>Sphingobacteriia</taxon>
        <taxon>Sphingobacteriales</taxon>
        <taxon>Sphingobacteriaceae</taxon>
        <taxon>Mucilaginibacter</taxon>
    </lineage>
</organism>
<dbReference type="InterPro" id="IPR014937">
    <property type="entry name" value="DUF1810"/>
</dbReference>
<protein>
    <submittedName>
        <fullName evidence="1">Uncharacterized protein, DUF1810 family</fullName>
    </submittedName>
</protein>
<dbReference type="Proteomes" id="UP000199072">
    <property type="component" value="Unassembled WGS sequence"/>
</dbReference>
<dbReference type="PIRSF" id="PIRSF008546">
    <property type="entry name" value="UCP008546"/>
    <property type="match status" value="1"/>
</dbReference>
<dbReference type="RefSeq" id="WP_091152020.1">
    <property type="nucleotide sequence ID" value="NZ_FNAI01000010.1"/>
</dbReference>
<dbReference type="STRING" id="1391627.SAMN05216464_110133"/>
<dbReference type="AlphaFoldDB" id="A0A1G7GGJ6"/>
<dbReference type="Gene3D" id="1.25.40.380">
    <property type="entry name" value="Protein of unknown function DUF1810"/>
    <property type="match status" value="1"/>
</dbReference>
<sequence>MENKNSLQRFIDAQAQDYYIALTEIKGGYKRSHWMWYVFPQVAGLGFSQMAERYAIKDLAEAIAYLAHPLLGQRLIEISNALLQIPGNNATQIMGSPDDLKLWSSMTLFSLVPASDPVFEAVLKKFFDGKRDNATLQLIN</sequence>
<dbReference type="Pfam" id="PF08837">
    <property type="entry name" value="DUF1810"/>
    <property type="match status" value="1"/>
</dbReference>
<gene>
    <name evidence="1" type="ORF">SAMN05216464_110133</name>
</gene>
<dbReference type="OrthoDB" id="9801870at2"/>
<dbReference type="InterPro" id="IPR036287">
    <property type="entry name" value="Rv1873-like_sf"/>
</dbReference>
<proteinExistence type="predicted"/>
<keyword evidence="2" id="KW-1185">Reference proteome</keyword>
<dbReference type="SUPFAM" id="SSF140736">
    <property type="entry name" value="Rv1873-like"/>
    <property type="match status" value="1"/>
</dbReference>